<accession>A0A067MVX0</accession>
<gene>
    <name evidence="1" type="ORF">BOTBODRAFT_31601</name>
</gene>
<evidence type="ECO:0000313" key="1">
    <source>
        <dbReference type="EMBL" id="KDQ15716.1"/>
    </source>
</evidence>
<keyword evidence="2" id="KW-1185">Reference proteome</keyword>
<proteinExistence type="predicted"/>
<evidence type="ECO:0000313" key="2">
    <source>
        <dbReference type="Proteomes" id="UP000027195"/>
    </source>
</evidence>
<dbReference type="InParanoid" id="A0A067MVX0"/>
<dbReference type="EMBL" id="KL198031">
    <property type="protein sequence ID" value="KDQ15716.1"/>
    <property type="molecule type" value="Genomic_DNA"/>
</dbReference>
<organism evidence="1 2">
    <name type="scientific">Botryobasidium botryosum (strain FD-172 SS1)</name>
    <dbReference type="NCBI Taxonomy" id="930990"/>
    <lineage>
        <taxon>Eukaryota</taxon>
        <taxon>Fungi</taxon>
        <taxon>Dikarya</taxon>
        <taxon>Basidiomycota</taxon>
        <taxon>Agaricomycotina</taxon>
        <taxon>Agaricomycetes</taxon>
        <taxon>Cantharellales</taxon>
        <taxon>Botryobasidiaceae</taxon>
        <taxon>Botryobasidium</taxon>
    </lineage>
</organism>
<dbReference type="AlphaFoldDB" id="A0A067MVX0"/>
<dbReference type="Proteomes" id="UP000027195">
    <property type="component" value="Unassembled WGS sequence"/>
</dbReference>
<reference evidence="2" key="1">
    <citation type="journal article" date="2014" name="Proc. Natl. Acad. Sci. U.S.A.">
        <title>Extensive sampling of basidiomycete genomes demonstrates inadequacy of the white-rot/brown-rot paradigm for wood decay fungi.</title>
        <authorList>
            <person name="Riley R."/>
            <person name="Salamov A.A."/>
            <person name="Brown D.W."/>
            <person name="Nagy L.G."/>
            <person name="Floudas D."/>
            <person name="Held B.W."/>
            <person name="Levasseur A."/>
            <person name="Lombard V."/>
            <person name="Morin E."/>
            <person name="Otillar R."/>
            <person name="Lindquist E.A."/>
            <person name="Sun H."/>
            <person name="LaButti K.M."/>
            <person name="Schmutz J."/>
            <person name="Jabbour D."/>
            <person name="Luo H."/>
            <person name="Baker S.E."/>
            <person name="Pisabarro A.G."/>
            <person name="Walton J.D."/>
            <person name="Blanchette R.A."/>
            <person name="Henrissat B."/>
            <person name="Martin F."/>
            <person name="Cullen D."/>
            <person name="Hibbett D.S."/>
            <person name="Grigoriev I.V."/>
        </authorList>
    </citation>
    <scope>NUCLEOTIDE SEQUENCE [LARGE SCALE GENOMIC DNA]</scope>
    <source>
        <strain evidence="2">FD-172 SS1</strain>
    </source>
</reference>
<protein>
    <submittedName>
        <fullName evidence="1">Uncharacterized protein</fullName>
    </submittedName>
</protein>
<dbReference type="HOGENOM" id="CLU_1703928_0_0_1"/>
<sequence>MPFADPNAQFLAELREWQEATYRIASINTALAYINLSKSTPSGSRDSALTLQILNAMLKDVEAFPLPPPYPFMLAPLRPDDRNTVDNPTRIIFDEPHLSETIAGLDVGSRDYLGNVAKKIRQNGPALPKFLARRDLQPTTEKLDGNMATKMVTE</sequence>
<name>A0A067MVX0_BOTB1</name>